<evidence type="ECO:0000313" key="2">
    <source>
        <dbReference type="EMBL" id="ASU36665.1"/>
    </source>
</evidence>
<dbReference type="PROSITE" id="PS51257">
    <property type="entry name" value="PROKAR_LIPOPROTEIN"/>
    <property type="match status" value="1"/>
</dbReference>
<sequence length="207" mass="22142">MKKRIIKYALLTALSGSLYSCGQHSGSENTANETAVPAGEDAVDTSKIVPADKLIVPGKSAGKIVLNGSADSLVSVFGKPDFSDAGMGSVVITWYAKHDTSGYKISIFAGHNFGAKDESVAHIRKVLVTSPDFKTAEGLNTGLDLTKYQEHYKLKQISSYTDKGKKVKVYEATGKGIAFEVDSLSNKGVAIVVHQPNDSRATYINMH</sequence>
<evidence type="ECO:0000313" key="3">
    <source>
        <dbReference type="Proteomes" id="UP000215002"/>
    </source>
</evidence>
<proteinExistence type="predicted"/>
<feature type="chain" id="PRO_5012103971" description="Lipoprotein" evidence="1">
    <location>
        <begin position="23"/>
        <end position="207"/>
    </location>
</feature>
<organism evidence="2 3">
    <name type="scientific">Mucilaginibacter xinganensis</name>
    <dbReference type="NCBI Taxonomy" id="1234841"/>
    <lineage>
        <taxon>Bacteria</taxon>
        <taxon>Pseudomonadati</taxon>
        <taxon>Bacteroidota</taxon>
        <taxon>Sphingobacteriia</taxon>
        <taxon>Sphingobacteriales</taxon>
        <taxon>Sphingobacteriaceae</taxon>
        <taxon>Mucilaginibacter</taxon>
    </lineage>
</organism>
<evidence type="ECO:0008006" key="4">
    <source>
        <dbReference type="Google" id="ProtNLM"/>
    </source>
</evidence>
<name>A0A223P3H7_9SPHI</name>
<keyword evidence="3" id="KW-1185">Reference proteome</keyword>
<dbReference type="Proteomes" id="UP000215002">
    <property type="component" value="Chromosome"/>
</dbReference>
<dbReference type="RefSeq" id="WP_094572656.1">
    <property type="nucleotide sequence ID" value="NZ_CP022743.1"/>
</dbReference>
<feature type="signal peptide" evidence="1">
    <location>
        <begin position="1"/>
        <end position="22"/>
    </location>
</feature>
<dbReference type="EMBL" id="CP022743">
    <property type="protein sequence ID" value="ASU36665.1"/>
    <property type="molecule type" value="Genomic_DNA"/>
</dbReference>
<evidence type="ECO:0000256" key="1">
    <source>
        <dbReference type="SAM" id="SignalP"/>
    </source>
</evidence>
<keyword evidence="1" id="KW-0732">Signal</keyword>
<protein>
    <recommendedName>
        <fullName evidence="4">Lipoprotein</fullName>
    </recommendedName>
</protein>
<dbReference type="AlphaFoldDB" id="A0A223P3H7"/>
<accession>A0A223P3H7</accession>
<dbReference type="OrthoDB" id="1494315at2"/>
<gene>
    <name evidence="2" type="ORF">MuYL_4782</name>
</gene>
<reference evidence="2 3" key="1">
    <citation type="submission" date="2017-08" db="EMBL/GenBank/DDBJ databases">
        <title>Complete genome sequence of Mucilaginibacter sp. strain BJC16-A31.</title>
        <authorList>
            <consortium name="Henan University of Science and Technology"/>
            <person name="You X."/>
        </authorList>
    </citation>
    <scope>NUCLEOTIDE SEQUENCE [LARGE SCALE GENOMIC DNA]</scope>
    <source>
        <strain evidence="2 3">BJC16-A31</strain>
    </source>
</reference>
<dbReference type="KEGG" id="muc:MuYL_4782"/>